<organism evidence="1 2">
    <name type="scientific">Lutimaribacter degradans</name>
    <dbReference type="NCBI Taxonomy" id="2945989"/>
    <lineage>
        <taxon>Bacteria</taxon>
        <taxon>Pseudomonadati</taxon>
        <taxon>Pseudomonadota</taxon>
        <taxon>Alphaproteobacteria</taxon>
        <taxon>Rhodobacterales</taxon>
        <taxon>Roseobacteraceae</taxon>
        <taxon>Lutimaribacter</taxon>
    </lineage>
</organism>
<reference evidence="1" key="1">
    <citation type="submission" date="2022-06" db="EMBL/GenBank/DDBJ databases">
        <title>Lutimaribacter sp. EGI FJ00013, a novel bacterium isolated from a salt lake sediment enrichment.</title>
        <authorList>
            <person name="Gao L."/>
            <person name="Fang B.-Z."/>
            <person name="Li W.-J."/>
        </authorList>
    </citation>
    <scope>NUCLEOTIDE SEQUENCE</scope>
    <source>
        <strain evidence="1">EGI FJ00013</strain>
    </source>
</reference>
<dbReference type="EMBL" id="JAMQGO010000018">
    <property type="protein sequence ID" value="MCM2563818.1"/>
    <property type="molecule type" value="Genomic_DNA"/>
</dbReference>
<gene>
    <name evidence="1" type="ORF">M8744_16845</name>
</gene>
<sequence>MLMLDHIAVAAETLDEGRAHLESMLGITLNAGGHHAVMGTHNLLTGMEDGLYFELIAIDPEAAAPNRPRWFDLDRFSGPPRLTNWICGTDDMDAALAALPGAGEPLEVERGDLRWRMGVPADGVLPFDKVHPALIEWQGDVHPVQRLPNSGLRLLELRVMHPRADALRAALAPHLSESRVSYVTAQAPGLEAVLDSPLGRKVLR</sequence>
<accession>A0ACC6A041</accession>
<proteinExistence type="predicted"/>
<comment type="caution">
    <text evidence="1">The sequence shown here is derived from an EMBL/GenBank/DDBJ whole genome shotgun (WGS) entry which is preliminary data.</text>
</comment>
<evidence type="ECO:0000313" key="2">
    <source>
        <dbReference type="Proteomes" id="UP001203036"/>
    </source>
</evidence>
<keyword evidence="2" id="KW-1185">Reference proteome</keyword>
<protein>
    <submittedName>
        <fullName evidence="1">VOC family protein</fullName>
    </submittedName>
</protein>
<dbReference type="Proteomes" id="UP001203036">
    <property type="component" value="Unassembled WGS sequence"/>
</dbReference>
<evidence type="ECO:0000313" key="1">
    <source>
        <dbReference type="EMBL" id="MCM2563818.1"/>
    </source>
</evidence>
<name>A0ACC6A041_9RHOB</name>